<evidence type="ECO:0000256" key="8">
    <source>
        <dbReference type="ARBA" id="ARBA00022989"/>
    </source>
</evidence>
<comment type="subunit">
    <text evidence="12">Component of the ubiquinol-cytochrome c oxidoreductase (cytochrome b-c1 complex, complex III, CIII), a multisubunit enzyme composed of 3 respiratory subunits cytochrome b, cytochrome c1 and Rieske protein, 2 core protein subunits, and additional low-molecular weight protein subunits.</text>
</comment>
<keyword evidence="7 12" id="KW-0249">Electron transport</keyword>
<evidence type="ECO:0000313" key="13">
    <source>
        <dbReference type="EMBL" id="ABK24575.1"/>
    </source>
</evidence>
<dbReference type="PANTHER" id="PTHR12980">
    <property type="entry name" value="UBIQUINOL-CYTOCHROME C REDUCTASE COMPLEX, SUBUNIT X"/>
    <property type="match status" value="1"/>
</dbReference>
<accession>A9NVB4</accession>
<evidence type="ECO:0000256" key="10">
    <source>
        <dbReference type="ARBA" id="ARBA00023136"/>
    </source>
</evidence>
<dbReference type="InterPro" id="IPR036656">
    <property type="entry name" value="QCR9_sf"/>
</dbReference>
<proteinExistence type="evidence at transcript level"/>
<evidence type="ECO:0000256" key="11">
    <source>
        <dbReference type="ARBA" id="ARBA00044247"/>
    </source>
</evidence>
<evidence type="ECO:0000256" key="6">
    <source>
        <dbReference type="ARBA" id="ARBA00022792"/>
    </source>
</evidence>
<keyword evidence="8 12" id="KW-1133">Transmembrane helix</keyword>
<keyword evidence="5 12" id="KW-0812">Transmembrane</keyword>
<dbReference type="GO" id="GO:0006122">
    <property type="term" value="P:mitochondrial electron transport, ubiquinol to cytochrome c"/>
    <property type="evidence" value="ECO:0007669"/>
    <property type="project" value="UniProtKB-UniRule"/>
</dbReference>
<comment type="similarity">
    <text evidence="2 12">Belongs to the UQCR10/QCR9 family.</text>
</comment>
<dbReference type="AlphaFoldDB" id="A9NVB4"/>
<dbReference type="EMBL" id="EF085268">
    <property type="protein sequence ID" value="ABK24575.1"/>
    <property type="molecule type" value="mRNA"/>
</dbReference>
<reference evidence="13" key="1">
    <citation type="journal article" date="2008" name="BMC Genomics">
        <title>A conifer genomics resource of 200,000 spruce (Picea spp.) ESTs and 6,464 high-quality, sequence-finished full-length cDNAs for Sitka spruce (Picea sitchensis).</title>
        <authorList>
            <person name="Ralph S.G."/>
            <person name="Chun H.J."/>
            <person name="Kolosova N."/>
            <person name="Cooper D."/>
            <person name="Oddy C."/>
            <person name="Ritland C.E."/>
            <person name="Kirkpatrick R."/>
            <person name="Moore R."/>
            <person name="Barber S."/>
            <person name="Holt R.A."/>
            <person name="Jones S.J."/>
            <person name="Marra M.A."/>
            <person name="Douglas C.J."/>
            <person name="Ritland K."/>
            <person name="Bohlmann J."/>
        </authorList>
    </citation>
    <scope>NUCLEOTIDE SEQUENCE</scope>
    <source>
        <tissue evidence="13">Green portion of the leader tissue</tissue>
    </source>
</reference>
<organism evidence="13">
    <name type="scientific">Picea sitchensis</name>
    <name type="common">Sitka spruce</name>
    <name type="synonym">Pinus sitchensis</name>
    <dbReference type="NCBI Taxonomy" id="3332"/>
    <lineage>
        <taxon>Eukaryota</taxon>
        <taxon>Viridiplantae</taxon>
        <taxon>Streptophyta</taxon>
        <taxon>Embryophyta</taxon>
        <taxon>Tracheophyta</taxon>
        <taxon>Spermatophyta</taxon>
        <taxon>Pinopsida</taxon>
        <taxon>Pinidae</taxon>
        <taxon>Conifers I</taxon>
        <taxon>Pinales</taxon>
        <taxon>Pinaceae</taxon>
        <taxon>Picea</taxon>
    </lineage>
</organism>
<keyword evidence="10 12" id="KW-0472">Membrane</keyword>
<evidence type="ECO:0000256" key="1">
    <source>
        <dbReference type="ARBA" id="ARBA00004434"/>
    </source>
</evidence>
<dbReference type="Gene3D" id="1.20.5.260">
    <property type="entry name" value="Cytochrome b-c1 complex subunit 9"/>
    <property type="match status" value="1"/>
</dbReference>
<evidence type="ECO:0000256" key="3">
    <source>
        <dbReference type="ARBA" id="ARBA00022448"/>
    </source>
</evidence>
<evidence type="ECO:0000256" key="2">
    <source>
        <dbReference type="ARBA" id="ARBA00007856"/>
    </source>
</evidence>
<dbReference type="GO" id="GO:0045275">
    <property type="term" value="C:respiratory chain complex III"/>
    <property type="evidence" value="ECO:0007669"/>
    <property type="project" value="UniProtKB-UniRule"/>
</dbReference>
<dbReference type="FunFam" id="1.20.5.260:FF:000002">
    <property type="entry name" value="cytochrome b-c1 complex subunit 9"/>
    <property type="match status" value="1"/>
</dbReference>
<dbReference type="InterPro" id="IPR008027">
    <property type="entry name" value="QCR9"/>
</dbReference>
<evidence type="ECO:0000256" key="4">
    <source>
        <dbReference type="ARBA" id="ARBA00022660"/>
    </source>
</evidence>
<keyword evidence="3 12" id="KW-0813">Transport</keyword>
<dbReference type="SUPFAM" id="SSF81514">
    <property type="entry name" value="Subunit X (non-heme 7 kDa protein) of cytochrome bc1 complex (Ubiquinol-cytochrome c reductase)"/>
    <property type="match status" value="1"/>
</dbReference>
<evidence type="ECO:0000256" key="12">
    <source>
        <dbReference type="RuleBase" id="RU368056"/>
    </source>
</evidence>
<protein>
    <recommendedName>
        <fullName evidence="11 12">Complex III subunit 9</fullName>
    </recommendedName>
</protein>
<dbReference type="Pfam" id="PF05365">
    <property type="entry name" value="UCR_UQCRX_QCR9"/>
    <property type="match status" value="1"/>
</dbReference>
<keyword evidence="9 12" id="KW-0496">Mitochondrion</keyword>
<keyword evidence="6 12" id="KW-0999">Mitochondrion inner membrane</keyword>
<feature type="transmembrane region" description="Helical" evidence="12">
    <location>
        <begin position="21"/>
        <end position="38"/>
    </location>
</feature>
<evidence type="ECO:0000256" key="7">
    <source>
        <dbReference type="ARBA" id="ARBA00022982"/>
    </source>
</evidence>
<sequence length="68" mass="7807">MAKRTGGLLEGAYRLLMKRNSVYVTFIVAGAFFGERMVDYGVNRIWEYNNIGKRYQDIPILGSRTAEE</sequence>
<dbReference type="GO" id="GO:0005743">
    <property type="term" value="C:mitochondrial inner membrane"/>
    <property type="evidence" value="ECO:0007669"/>
    <property type="project" value="UniProtKB-SubCell"/>
</dbReference>
<dbReference type="PANTHER" id="PTHR12980:SF0">
    <property type="entry name" value="CYTOCHROME B-C1 COMPLEX SUBUNIT 9"/>
    <property type="match status" value="1"/>
</dbReference>
<name>A9NVB4_PICSI</name>
<evidence type="ECO:0000256" key="9">
    <source>
        <dbReference type="ARBA" id="ARBA00023128"/>
    </source>
</evidence>
<comment type="subcellular location">
    <subcellularLocation>
        <location evidence="1 12">Mitochondrion inner membrane</location>
        <topology evidence="1 12">Single-pass membrane protein</topology>
    </subcellularLocation>
</comment>
<evidence type="ECO:0000256" key="5">
    <source>
        <dbReference type="ARBA" id="ARBA00022692"/>
    </source>
</evidence>
<comment type="function">
    <text evidence="12">Component of the ubiquinol-cytochrome c oxidoreductase, a multisubunit transmembrane complex that is part of the mitochondrial electron transport chain which drives oxidative phosphorylation. The complex plays an important role in the uptake of multiple carbon sources present in different host niches.</text>
</comment>
<keyword evidence="4 12" id="KW-0679">Respiratory chain</keyword>